<dbReference type="RefSeq" id="XP_012653039.1">
    <property type="nucleotide sequence ID" value="XM_012797585.1"/>
</dbReference>
<evidence type="ECO:0008006" key="3">
    <source>
        <dbReference type="Google" id="ProtNLM"/>
    </source>
</evidence>
<dbReference type="Proteomes" id="UP000009168">
    <property type="component" value="Unassembled WGS sequence"/>
</dbReference>
<dbReference type="Gene3D" id="3.80.10.10">
    <property type="entry name" value="Ribonuclease Inhibitor"/>
    <property type="match status" value="1"/>
</dbReference>
<evidence type="ECO:0000313" key="1">
    <source>
        <dbReference type="EMBL" id="EWS74462.1"/>
    </source>
</evidence>
<reference evidence="2" key="1">
    <citation type="journal article" date="2006" name="PLoS Biol.">
        <title>Macronuclear genome sequence of the ciliate Tetrahymena thermophila, a model eukaryote.</title>
        <authorList>
            <person name="Eisen J.A."/>
            <person name="Coyne R.S."/>
            <person name="Wu M."/>
            <person name="Wu D."/>
            <person name="Thiagarajan M."/>
            <person name="Wortman J.R."/>
            <person name="Badger J.H."/>
            <person name="Ren Q."/>
            <person name="Amedeo P."/>
            <person name="Jones K.M."/>
            <person name="Tallon L.J."/>
            <person name="Delcher A.L."/>
            <person name="Salzberg S.L."/>
            <person name="Silva J.C."/>
            <person name="Haas B.J."/>
            <person name="Majoros W.H."/>
            <person name="Farzad M."/>
            <person name="Carlton J.M."/>
            <person name="Smith R.K. Jr."/>
            <person name="Garg J."/>
            <person name="Pearlman R.E."/>
            <person name="Karrer K.M."/>
            <person name="Sun L."/>
            <person name="Manning G."/>
            <person name="Elde N.C."/>
            <person name="Turkewitz A.P."/>
            <person name="Asai D.J."/>
            <person name="Wilkes D.E."/>
            <person name="Wang Y."/>
            <person name="Cai H."/>
            <person name="Collins K."/>
            <person name="Stewart B.A."/>
            <person name="Lee S.R."/>
            <person name="Wilamowska K."/>
            <person name="Weinberg Z."/>
            <person name="Ruzzo W.L."/>
            <person name="Wloga D."/>
            <person name="Gaertig J."/>
            <person name="Frankel J."/>
            <person name="Tsao C.-C."/>
            <person name="Gorovsky M.A."/>
            <person name="Keeling P.J."/>
            <person name="Waller R.F."/>
            <person name="Patron N.J."/>
            <person name="Cherry J.M."/>
            <person name="Stover N.A."/>
            <person name="Krieger C.J."/>
            <person name="del Toro C."/>
            <person name="Ryder H.F."/>
            <person name="Williamson S.C."/>
            <person name="Barbeau R.A."/>
            <person name="Hamilton E.P."/>
            <person name="Orias E."/>
        </authorList>
    </citation>
    <scope>NUCLEOTIDE SEQUENCE [LARGE SCALE GENOMIC DNA]</scope>
    <source>
        <strain evidence="2">SB210</strain>
    </source>
</reference>
<accession>W7XAT2</accession>
<organism evidence="1 2">
    <name type="scientific">Tetrahymena thermophila (strain SB210)</name>
    <dbReference type="NCBI Taxonomy" id="312017"/>
    <lineage>
        <taxon>Eukaryota</taxon>
        <taxon>Sar</taxon>
        <taxon>Alveolata</taxon>
        <taxon>Ciliophora</taxon>
        <taxon>Intramacronucleata</taxon>
        <taxon>Oligohymenophorea</taxon>
        <taxon>Hymenostomatida</taxon>
        <taxon>Tetrahymenina</taxon>
        <taxon>Tetrahymenidae</taxon>
        <taxon>Tetrahymena</taxon>
    </lineage>
</organism>
<dbReference type="AlphaFoldDB" id="W7XAT2"/>
<name>W7XAT2_TETTS</name>
<gene>
    <name evidence="1" type="ORF">TTHERM_000079589</name>
</gene>
<dbReference type="InParanoid" id="W7XAT2"/>
<sequence length="261" mass="29985">MQQAQKQHTKYTIRLQKLISLIFQFVISQKSPNFETRVEQIGQSLQSLTNLSNFELEFKFDQQKTLGICSILENCKNLSSLKLKLNNNEITDDMLSQMCQSLSSCKNNNLQILVLDFSNNQITDDMLSQMCYSFSSCKNLSHLELILKNNYLQCICGICSPLLVLNNLQILVLDFSKNIIKGLTVSELGSALSKCFNLISLEFWLDDVTIFVFAKYLPNIINLRNLKLHLEHNSVSEDQEKQLSIFVLKLKKLVQKQISIF</sequence>
<dbReference type="EMBL" id="GG662704">
    <property type="protein sequence ID" value="EWS74462.1"/>
    <property type="molecule type" value="Genomic_DNA"/>
</dbReference>
<dbReference type="KEGG" id="tet:TTHERM_000079589"/>
<dbReference type="SUPFAM" id="SSF52047">
    <property type="entry name" value="RNI-like"/>
    <property type="match status" value="1"/>
</dbReference>
<evidence type="ECO:0000313" key="2">
    <source>
        <dbReference type="Proteomes" id="UP000009168"/>
    </source>
</evidence>
<dbReference type="InterPro" id="IPR032675">
    <property type="entry name" value="LRR_dom_sf"/>
</dbReference>
<keyword evidence="2" id="KW-1185">Reference proteome</keyword>
<protein>
    <recommendedName>
        <fullName evidence="3">Kinase domain protein</fullName>
    </recommendedName>
</protein>
<dbReference type="GeneID" id="24437148"/>
<proteinExistence type="predicted"/>